<feature type="transmembrane region" description="Helical" evidence="1">
    <location>
        <begin position="98"/>
        <end position="116"/>
    </location>
</feature>
<evidence type="ECO:0000259" key="2">
    <source>
        <dbReference type="Pfam" id="PF04892"/>
    </source>
</evidence>
<gene>
    <name evidence="3" type="ORF">ROSSTS7063_03102</name>
</gene>
<dbReference type="EMBL" id="CABHNB010000044">
    <property type="protein sequence ID" value="VUX20556.1"/>
    <property type="molecule type" value="Genomic_DNA"/>
</dbReference>
<keyword evidence="1" id="KW-0812">Transmembrane</keyword>
<evidence type="ECO:0000313" key="3">
    <source>
        <dbReference type="EMBL" id="VUX20556.1"/>
    </source>
</evidence>
<dbReference type="InterPro" id="IPR006976">
    <property type="entry name" value="VanZ-like"/>
</dbReference>
<feature type="domain" description="VanZ-like" evidence="2">
    <location>
        <begin position="49"/>
        <end position="167"/>
    </location>
</feature>
<feature type="transmembrane region" description="Helical" evidence="1">
    <location>
        <begin position="154"/>
        <end position="174"/>
    </location>
</feature>
<keyword evidence="1" id="KW-0472">Membrane</keyword>
<protein>
    <submittedName>
        <fullName evidence="3">VanZ like family protein</fullName>
    </submittedName>
</protein>
<sequence length="178" mass="20524">MDIYQIWTEYNNPWSSREILFFSGILIFTVIAVSYYLRKEKINKLQALAILAEVIFLGIVFASTVFTRTGSVRQYELIPFWSWRDIIRYHDRQLLKENLLNCILLFPAGALLPLIMNHKVKWQHALAFGVVVSAVIESSQLIMMRGLFEWDDMIHNGLGCVIGCVIVNKIIGIFNGKK</sequence>
<name>A0A564UM22_9FIRM</name>
<reference evidence="3 4" key="1">
    <citation type="submission" date="2019-07" db="EMBL/GenBank/DDBJ databases">
        <authorList>
            <person name="Hibberd C M."/>
            <person name="Gehrig L. J."/>
            <person name="Chang H.-W."/>
            <person name="Venkatesh S."/>
        </authorList>
    </citation>
    <scope>NUCLEOTIDE SEQUENCE [LARGE SCALE GENOMIC DNA]</scope>
    <source>
        <strain evidence="3">Ruminococcus_obeum_SSTS_Bg7063</strain>
    </source>
</reference>
<proteinExistence type="predicted"/>
<evidence type="ECO:0000313" key="4">
    <source>
        <dbReference type="Proteomes" id="UP000409147"/>
    </source>
</evidence>
<organism evidence="3 4">
    <name type="scientific">Blautia obeum</name>
    <dbReference type="NCBI Taxonomy" id="40520"/>
    <lineage>
        <taxon>Bacteria</taxon>
        <taxon>Bacillati</taxon>
        <taxon>Bacillota</taxon>
        <taxon>Clostridia</taxon>
        <taxon>Lachnospirales</taxon>
        <taxon>Lachnospiraceae</taxon>
        <taxon>Blautia</taxon>
    </lineage>
</organism>
<dbReference type="Pfam" id="PF04892">
    <property type="entry name" value="VanZ"/>
    <property type="match status" value="1"/>
</dbReference>
<dbReference type="AlphaFoldDB" id="A0A564UM22"/>
<feature type="transmembrane region" description="Helical" evidence="1">
    <location>
        <begin position="49"/>
        <end position="67"/>
    </location>
</feature>
<dbReference type="PANTHER" id="PTHR36834:SF1">
    <property type="entry name" value="INTEGRAL MEMBRANE PROTEIN"/>
    <property type="match status" value="1"/>
</dbReference>
<keyword evidence="4" id="KW-1185">Reference proteome</keyword>
<feature type="transmembrane region" description="Helical" evidence="1">
    <location>
        <begin position="19"/>
        <end position="37"/>
    </location>
</feature>
<dbReference type="RefSeq" id="WP_144369715.1">
    <property type="nucleotide sequence ID" value="NZ_CABHNB010000044.1"/>
</dbReference>
<evidence type="ECO:0000256" key="1">
    <source>
        <dbReference type="SAM" id="Phobius"/>
    </source>
</evidence>
<dbReference type="Proteomes" id="UP000409147">
    <property type="component" value="Unassembled WGS sequence"/>
</dbReference>
<keyword evidence="1" id="KW-1133">Transmembrane helix</keyword>
<dbReference type="PANTHER" id="PTHR36834">
    <property type="entry name" value="MEMBRANE PROTEIN-RELATED"/>
    <property type="match status" value="1"/>
</dbReference>
<accession>A0A564UM22</accession>
<dbReference type="InterPro" id="IPR053150">
    <property type="entry name" value="Teicoplanin_resist-assoc"/>
</dbReference>